<dbReference type="NCBIfam" id="NF003768">
    <property type="entry name" value="PRK05365.1"/>
    <property type="match status" value="1"/>
</dbReference>
<dbReference type="InterPro" id="IPR000415">
    <property type="entry name" value="Nitroreductase-like"/>
</dbReference>
<name>A0A1T5JC71_9MICO</name>
<sequence>MTETLTHPTTSLAVGDDVADLLFRSARTTSLFTDEPVTDEQLTSAWDLAKFGPTAMNTLPLRVLVVRSGDARERLVAHMGDGNKDRVAGAPVSLVLAADPAFHQHLDTLFPAYPGMKEQLEPAAEVREQMARNNALIQAGYLIVGLRAAGLAAGPMNGMDFDGVDAEFFGDSGWKSFLVINVGHAEGEGSPYPRGPRLSFDEVAQVL</sequence>
<dbReference type="PANTHER" id="PTHR43543:SF1">
    <property type="entry name" value="MALONIC SEMIALDEHYDE REDUCTASE RUTE-RELATED"/>
    <property type="match status" value="1"/>
</dbReference>
<evidence type="ECO:0000259" key="1">
    <source>
        <dbReference type="Pfam" id="PF00881"/>
    </source>
</evidence>
<dbReference type="Gene3D" id="3.40.109.10">
    <property type="entry name" value="NADH Oxidase"/>
    <property type="match status" value="1"/>
</dbReference>
<dbReference type="OrthoDB" id="9784375at2"/>
<reference evidence="2 3" key="1">
    <citation type="submission" date="2017-02" db="EMBL/GenBank/DDBJ databases">
        <authorList>
            <person name="Peterson S.W."/>
        </authorList>
    </citation>
    <scope>NUCLEOTIDE SEQUENCE [LARGE SCALE GENOMIC DNA]</scope>
    <source>
        <strain evidence="2 3">DSM 21481</strain>
    </source>
</reference>
<dbReference type="RefSeq" id="WP_079572518.1">
    <property type="nucleotide sequence ID" value="NZ_FUZQ01000002.1"/>
</dbReference>
<dbReference type="PANTHER" id="PTHR43543">
    <property type="entry name" value="MALONIC SEMIALDEHYDE REDUCTASE RUTE-RELATED"/>
    <property type="match status" value="1"/>
</dbReference>
<feature type="domain" description="Nitroreductase" evidence="1">
    <location>
        <begin position="25"/>
        <end position="184"/>
    </location>
</feature>
<protein>
    <submittedName>
        <fullName evidence="2">3-hydroxypropanoate dehydrogenase</fullName>
    </submittedName>
</protein>
<dbReference type="STRING" id="526729.SAMN04324258_1248"/>
<evidence type="ECO:0000313" key="3">
    <source>
        <dbReference type="Proteomes" id="UP000189777"/>
    </source>
</evidence>
<gene>
    <name evidence="2" type="ORF">SAMN04324258_1248</name>
</gene>
<proteinExistence type="predicted"/>
<dbReference type="Proteomes" id="UP000189777">
    <property type="component" value="Unassembled WGS sequence"/>
</dbReference>
<evidence type="ECO:0000313" key="2">
    <source>
        <dbReference type="EMBL" id="SKC48872.1"/>
    </source>
</evidence>
<dbReference type="EMBL" id="FUZQ01000002">
    <property type="protein sequence ID" value="SKC48872.1"/>
    <property type="molecule type" value="Genomic_DNA"/>
</dbReference>
<keyword evidence="3" id="KW-1185">Reference proteome</keyword>
<dbReference type="SUPFAM" id="SSF55469">
    <property type="entry name" value="FMN-dependent nitroreductase-like"/>
    <property type="match status" value="1"/>
</dbReference>
<dbReference type="Pfam" id="PF00881">
    <property type="entry name" value="Nitroreductase"/>
    <property type="match status" value="1"/>
</dbReference>
<organism evidence="2 3">
    <name type="scientific">Krasilnikoviella flava</name>
    <dbReference type="NCBI Taxonomy" id="526729"/>
    <lineage>
        <taxon>Bacteria</taxon>
        <taxon>Bacillati</taxon>
        <taxon>Actinomycetota</taxon>
        <taxon>Actinomycetes</taxon>
        <taxon>Micrococcales</taxon>
        <taxon>Promicromonosporaceae</taxon>
        <taxon>Krasilnikoviella</taxon>
    </lineage>
</organism>
<dbReference type="InterPro" id="IPR050461">
    <property type="entry name" value="Nitroreductase_HadB/RutE"/>
</dbReference>
<dbReference type="InterPro" id="IPR029479">
    <property type="entry name" value="Nitroreductase"/>
</dbReference>
<dbReference type="AlphaFoldDB" id="A0A1T5JC71"/>
<dbReference type="GO" id="GO:0016491">
    <property type="term" value="F:oxidoreductase activity"/>
    <property type="evidence" value="ECO:0007669"/>
    <property type="project" value="InterPro"/>
</dbReference>
<accession>A0A1T5JC71</accession>